<dbReference type="Proteomes" id="UP000616151">
    <property type="component" value="Unassembled WGS sequence"/>
</dbReference>
<organism evidence="1 2">
    <name type="scientific">Taklimakanibacter albus</name>
    <dbReference type="NCBI Taxonomy" id="2800327"/>
    <lineage>
        <taxon>Bacteria</taxon>
        <taxon>Pseudomonadati</taxon>
        <taxon>Pseudomonadota</taxon>
        <taxon>Alphaproteobacteria</taxon>
        <taxon>Hyphomicrobiales</taxon>
        <taxon>Aestuariivirgaceae</taxon>
        <taxon>Taklimakanibacter</taxon>
    </lineage>
</organism>
<sequence>MRNLAEKWSPAPDWRTATLQTPGLVIRSLTGFTQYLVSGDLAAWSRRTDMDAAAVGALSVAQGERYALRVARDRILAVSETPFGIEPGWHASGFAVSTFDAGLHMFEIEGPDMPSLFARATTLDPMGETASAALLFAGANALCYRHGHADRLRVHVDRALASYLWKWLEQAIVA</sequence>
<keyword evidence="2" id="KW-1185">Reference proteome</keyword>
<accession>A0ACC5QYS9</accession>
<evidence type="ECO:0000313" key="2">
    <source>
        <dbReference type="Proteomes" id="UP000616151"/>
    </source>
</evidence>
<proteinExistence type="predicted"/>
<dbReference type="EMBL" id="JAENHL010000004">
    <property type="protein sequence ID" value="MBK1865554.1"/>
    <property type="molecule type" value="Genomic_DNA"/>
</dbReference>
<name>A0ACC5QYS9_9HYPH</name>
<comment type="caution">
    <text evidence="1">The sequence shown here is derived from an EMBL/GenBank/DDBJ whole genome shotgun (WGS) entry which is preliminary data.</text>
</comment>
<protein>
    <submittedName>
        <fullName evidence="1">Uncharacterized protein</fullName>
    </submittedName>
</protein>
<evidence type="ECO:0000313" key="1">
    <source>
        <dbReference type="EMBL" id="MBK1865554.1"/>
    </source>
</evidence>
<gene>
    <name evidence="1" type="ORF">JHL16_04260</name>
</gene>
<reference evidence="1" key="1">
    <citation type="submission" date="2021-01" db="EMBL/GenBank/DDBJ databases">
        <authorList>
            <person name="Sun Q."/>
        </authorList>
    </citation>
    <scope>NUCLEOTIDE SEQUENCE</scope>
    <source>
        <strain evidence="1">YIM B02566</strain>
    </source>
</reference>